<evidence type="ECO:0000256" key="1">
    <source>
        <dbReference type="ARBA" id="ARBA00022857"/>
    </source>
</evidence>
<protein>
    <recommendedName>
        <fullName evidence="3">Long-chain-fatty-acyl-CoA reductase</fullName>
    </recommendedName>
</protein>
<dbReference type="GO" id="GO:0008218">
    <property type="term" value="P:bioluminescence"/>
    <property type="evidence" value="ECO:0007669"/>
    <property type="project" value="InterPro"/>
</dbReference>
<dbReference type="InterPro" id="IPR016161">
    <property type="entry name" value="Ald_DH/histidinol_DH"/>
</dbReference>
<gene>
    <name evidence="2" type="ORF">METZ01_LOCUS88676</name>
</gene>
<name>A0A381V620_9ZZZZ</name>
<sequence length="250" mass="28360">MIPFSHIVCEFLADISVSLMKHKDASDYPDLIAFSFWCRKANLTILRKRFYQAKQIRLGRGIVFHVTPSNVPVNFAFSLCFGLIAGNSNVVRVSSKHMPQVDIVCEVINTLLKQTKYTEIKHHISVVQYQYSDQVTSILSSLCDARIIWGGDKTIQDIRQHQIAPRCVDIAFSDRYSISVLDSHVIDKITPQELSKVAAGFYNDAYTMDQNACSSPHIVFWYGMGSSEGKERFWSAVYEVAASKYELTEI</sequence>
<keyword evidence="1" id="KW-0521">NADP</keyword>
<proteinExistence type="predicted"/>
<accession>A0A381V620</accession>
<reference evidence="2" key="1">
    <citation type="submission" date="2018-05" db="EMBL/GenBank/DDBJ databases">
        <authorList>
            <person name="Lanie J.A."/>
            <person name="Ng W.-L."/>
            <person name="Kazmierczak K.M."/>
            <person name="Andrzejewski T.M."/>
            <person name="Davidsen T.M."/>
            <person name="Wayne K.J."/>
            <person name="Tettelin H."/>
            <person name="Glass J.I."/>
            <person name="Rusch D."/>
            <person name="Podicherti R."/>
            <person name="Tsui H.-C.T."/>
            <person name="Winkler M.E."/>
        </authorList>
    </citation>
    <scope>NUCLEOTIDE SEQUENCE</scope>
</reference>
<organism evidence="2">
    <name type="scientific">marine metagenome</name>
    <dbReference type="NCBI Taxonomy" id="408172"/>
    <lineage>
        <taxon>unclassified sequences</taxon>
        <taxon>metagenomes</taxon>
        <taxon>ecological metagenomes</taxon>
    </lineage>
</organism>
<feature type="non-terminal residue" evidence="2">
    <location>
        <position position="250"/>
    </location>
</feature>
<dbReference type="Pfam" id="PF05893">
    <property type="entry name" value="LuxC"/>
    <property type="match status" value="1"/>
</dbReference>
<dbReference type="GO" id="GO:0003995">
    <property type="term" value="F:acyl-CoA dehydrogenase activity"/>
    <property type="evidence" value="ECO:0007669"/>
    <property type="project" value="InterPro"/>
</dbReference>
<evidence type="ECO:0000313" key="2">
    <source>
        <dbReference type="EMBL" id="SVA35822.1"/>
    </source>
</evidence>
<evidence type="ECO:0008006" key="3">
    <source>
        <dbReference type="Google" id="ProtNLM"/>
    </source>
</evidence>
<dbReference type="SUPFAM" id="SSF53720">
    <property type="entry name" value="ALDH-like"/>
    <property type="match status" value="1"/>
</dbReference>
<dbReference type="AlphaFoldDB" id="A0A381V620"/>
<dbReference type="EMBL" id="UINC01007952">
    <property type="protein sequence ID" value="SVA35822.1"/>
    <property type="molecule type" value="Genomic_DNA"/>
</dbReference>
<dbReference type="InterPro" id="IPR008670">
    <property type="entry name" value="CoA_reduct_LuxC"/>
</dbReference>